<accession>A0A2P2LHZ0</accession>
<dbReference type="AlphaFoldDB" id="A0A2P2LHZ0"/>
<proteinExistence type="predicted"/>
<protein>
    <submittedName>
        <fullName evidence="1">Uncharacterized protein</fullName>
    </submittedName>
</protein>
<name>A0A2P2LHZ0_RHIMU</name>
<reference evidence="1" key="1">
    <citation type="submission" date="2018-02" db="EMBL/GenBank/DDBJ databases">
        <title>Rhizophora mucronata_Transcriptome.</title>
        <authorList>
            <person name="Meera S.P."/>
            <person name="Sreeshan A."/>
            <person name="Augustine A."/>
        </authorList>
    </citation>
    <scope>NUCLEOTIDE SEQUENCE</scope>
    <source>
        <tissue evidence="1">Leaf</tissue>
    </source>
</reference>
<evidence type="ECO:0000313" key="1">
    <source>
        <dbReference type="EMBL" id="MBX17582.1"/>
    </source>
</evidence>
<sequence length="40" mass="4743">MHTCNHFYFLFGSWENVAESLTDSRTFGPLMFLFLQLLQT</sequence>
<organism evidence="1">
    <name type="scientific">Rhizophora mucronata</name>
    <name type="common">Asiatic mangrove</name>
    <dbReference type="NCBI Taxonomy" id="61149"/>
    <lineage>
        <taxon>Eukaryota</taxon>
        <taxon>Viridiplantae</taxon>
        <taxon>Streptophyta</taxon>
        <taxon>Embryophyta</taxon>
        <taxon>Tracheophyta</taxon>
        <taxon>Spermatophyta</taxon>
        <taxon>Magnoliopsida</taxon>
        <taxon>eudicotyledons</taxon>
        <taxon>Gunneridae</taxon>
        <taxon>Pentapetalae</taxon>
        <taxon>rosids</taxon>
        <taxon>fabids</taxon>
        <taxon>Malpighiales</taxon>
        <taxon>Rhizophoraceae</taxon>
        <taxon>Rhizophora</taxon>
    </lineage>
</organism>
<dbReference type="EMBL" id="GGEC01037098">
    <property type="protein sequence ID" value="MBX17582.1"/>
    <property type="molecule type" value="Transcribed_RNA"/>
</dbReference>